<feature type="compositionally biased region" description="Basic residues" evidence="1">
    <location>
        <begin position="88"/>
        <end position="97"/>
    </location>
</feature>
<gene>
    <name evidence="2" type="ORF">GE061_006466</name>
</gene>
<reference evidence="2" key="1">
    <citation type="journal article" date="2021" name="Mol. Ecol. Resour.">
        <title>Apolygus lucorum genome provides insights into omnivorousness and mesophyll feeding.</title>
        <authorList>
            <person name="Liu Y."/>
            <person name="Liu H."/>
            <person name="Wang H."/>
            <person name="Huang T."/>
            <person name="Liu B."/>
            <person name="Yang B."/>
            <person name="Yin L."/>
            <person name="Li B."/>
            <person name="Zhang Y."/>
            <person name="Zhang S."/>
            <person name="Jiang F."/>
            <person name="Zhang X."/>
            <person name="Ren Y."/>
            <person name="Wang B."/>
            <person name="Wang S."/>
            <person name="Lu Y."/>
            <person name="Wu K."/>
            <person name="Fan W."/>
            <person name="Wang G."/>
        </authorList>
    </citation>
    <scope>NUCLEOTIDE SEQUENCE</scope>
    <source>
        <strain evidence="2">12Hb</strain>
    </source>
</reference>
<feature type="region of interest" description="Disordered" evidence="1">
    <location>
        <begin position="328"/>
        <end position="347"/>
    </location>
</feature>
<feature type="compositionally biased region" description="Basic and acidic residues" evidence="1">
    <location>
        <begin position="368"/>
        <end position="377"/>
    </location>
</feature>
<sequence length="465" mass="52625">MVDDKSWETYSTEWGMNRQAFDSQGFRPRSMPNYCEDSNDDEYYDSDVTWSMQHATNQNVESNSNSNHEVYQQRDPLGYRYMSEGGEKRKKKKKHNREHGDTMKKSGKKSQKFAGVGSSSAKKDPGYGLGLSRGFSLWRTLKDVRHCITKVSDPMTKAQRRSLRRKLSYYVDDLERIVVGVNPRASDIKHEEVVSGDEEMREEVNALIEDALDEAALQGKIVQSDYFETRMSYIEQQCATLKKQLEEVASMKEVSNGNCSSSKDEIPDSQACSSTSREKVEATVNNDLDKQDASSSFCKQPRGRPYLNNAKKKKVEVVEEPEVTEDAHVQEVGQKKKRNSQSSSLHSSLCDLQASVIERISNPGSAESHSDDDEHLKNPNVSSQKDLVNSDKEKLPDLSAWTDLGKKAGQSVKEKVQENPEPVKIERPPSTTEPFRGWGIVTPKRPVGRPRKNTSAILKRINLKY</sequence>
<evidence type="ECO:0000256" key="1">
    <source>
        <dbReference type="SAM" id="MobiDB-lite"/>
    </source>
</evidence>
<name>A0A6A4IS10_APOLU</name>
<proteinExistence type="predicted"/>
<dbReference type="EMBL" id="WIXP02000014">
    <property type="protein sequence ID" value="KAF6200165.1"/>
    <property type="molecule type" value="Genomic_DNA"/>
</dbReference>
<accession>A0A6A4IS10</accession>
<protein>
    <submittedName>
        <fullName evidence="2">Uncharacterized protein</fullName>
    </submittedName>
</protein>
<dbReference type="AlphaFoldDB" id="A0A6A4IS10"/>
<dbReference type="Proteomes" id="UP000466442">
    <property type="component" value="Unassembled WGS sequence"/>
</dbReference>
<feature type="compositionally biased region" description="Basic and acidic residues" evidence="1">
    <location>
        <begin position="276"/>
        <end position="292"/>
    </location>
</feature>
<keyword evidence="3" id="KW-1185">Reference proteome</keyword>
<feature type="region of interest" description="Disordered" evidence="1">
    <location>
        <begin position="18"/>
        <end position="40"/>
    </location>
</feature>
<comment type="caution">
    <text evidence="2">The sequence shown here is derived from an EMBL/GenBank/DDBJ whole genome shotgun (WGS) entry which is preliminary data.</text>
</comment>
<feature type="compositionally biased region" description="Basic and acidic residues" evidence="1">
    <location>
        <begin position="412"/>
        <end position="427"/>
    </location>
</feature>
<feature type="region of interest" description="Disordered" evidence="1">
    <location>
        <begin position="362"/>
        <end position="453"/>
    </location>
</feature>
<evidence type="ECO:0000313" key="2">
    <source>
        <dbReference type="EMBL" id="KAF6200165.1"/>
    </source>
</evidence>
<feature type="region of interest" description="Disordered" evidence="1">
    <location>
        <begin position="54"/>
        <end position="125"/>
    </location>
</feature>
<evidence type="ECO:0000313" key="3">
    <source>
        <dbReference type="Proteomes" id="UP000466442"/>
    </source>
</evidence>
<organism evidence="2 3">
    <name type="scientific">Apolygus lucorum</name>
    <name type="common">Small green plant bug</name>
    <name type="synonym">Lygocoris lucorum</name>
    <dbReference type="NCBI Taxonomy" id="248454"/>
    <lineage>
        <taxon>Eukaryota</taxon>
        <taxon>Metazoa</taxon>
        <taxon>Ecdysozoa</taxon>
        <taxon>Arthropoda</taxon>
        <taxon>Hexapoda</taxon>
        <taxon>Insecta</taxon>
        <taxon>Pterygota</taxon>
        <taxon>Neoptera</taxon>
        <taxon>Paraneoptera</taxon>
        <taxon>Hemiptera</taxon>
        <taxon>Heteroptera</taxon>
        <taxon>Panheteroptera</taxon>
        <taxon>Cimicomorpha</taxon>
        <taxon>Miridae</taxon>
        <taxon>Mirini</taxon>
        <taxon>Apolygus</taxon>
    </lineage>
</organism>
<feature type="region of interest" description="Disordered" evidence="1">
    <location>
        <begin position="253"/>
        <end position="305"/>
    </location>
</feature>